<keyword evidence="5 11" id="KW-0645">Protease</keyword>
<dbReference type="GO" id="GO:0000423">
    <property type="term" value="P:mitophagy"/>
    <property type="evidence" value="ECO:0007669"/>
    <property type="project" value="TreeGrafter"/>
</dbReference>
<dbReference type="PANTHER" id="PTHR22624">
    <property type="entry name" value="CYSTEINE PROTEASE ATG4"/>
    <property type="match status" value="1"/>
</dbReference>
<comment type="similarity">
    <text evidence="2 11">Belongs to the peptidase C54 family.</text>
</comment>
<keyword evidence="8 11" id="KW-0653">Protein transport</keyword>
<feature type="compositionally biased region" description="Acidic residues" evidence="13">
    <location>
        <begin position="635"/>
        <end position="652"/>
    </location>
</feature>
<feature type="coiled-coil region" evidence="12">
    <location>
        <begin position="339"/>
        <end position="366"/>
    </location>
</feature>
<evidence type="ECO:0000313" key="15">
    <source>
        <dbReference type="EMBL" id="CAB9505481.1"/>
    </source>
</evidence>
<organism evidence="15 16">
    <name type="scientific">Seminavis robusta</name>
    <dbReference type="NCBI Taxonomy" id="568900"/>
    <lineage>
        <taxon>Eukaryota</taxon>
        <taxon>Sar</taxon>
        <taxon>Stramenopiles</taxon>
        <taxon>Ochrophyta</taxon>
        <taxon>Bacillariophyta</taxon>
        <taxon>Bacillariophyceae</taxon>
        <taxon>Bacillariophycidae</taxon>
        <taxon>Naviculales</taxon>
        <taxon>Naviculaceae</taxon>
        <taxon>Seminavis</taxon>
    </lineage>
</organism>
<dbReference type="GO" id="GO:0035973">
    <property type="term" value="P:aggrephagy"/>
    <property type="evidence" value="ECO:0007669"/>
    <property type="project" value="TreeGrafter"/>
</dbReference>
<keyword evidence="16" id="KW-1185">Reference proteome</keyword>
<proteinExistence type="inferred from homology"/>
<dbReference type="GO" id="GO:0005737">
    <property type="term" value="C:cytoplasm"/>
    <property type="evidence" value="ECO:0007669"/>
    <property type="project" value="UniProtKB-SubCell"/>
</dbReference>
<comment type="subcellular location">
    <subcellularLocation>
        <location evidence="1 11">Cytoplasm</location>
    </subcellularLocation>
</comment>
<dbReference type="GO" id="GO:0019786">
    <property type="term" value="F:protein-phosphatidylethanolamide deconjugating activity"/>
    <property type="evidence" value="ECO:0007669"/>
    <property type="project" value="InterPro"/>
</dbReference>
<evidence type="ECO:0000313" key="16">
    <source>
        <dbReference type="Proteomes" id="UP001153069"/>
    </source>
</evidence>
<feature type="region of interest" description="Disordered" evidence="13">
    <location>
        <begin position="124"/>
        <end position="151"/>
    </location>
</feature>
<dbReference type="InterPro" id="IPR038765">
    <property type="entry name" value="Papain-like_cys_pep_sf"/>
</dbReference>
<name>A0A9N8H8V9_9STRA</name>
<evidence type="ECO:0000256" key="3">
    <source>
        <dbReference type="ARBA" id="ARBA00022448"/>
    </source>
</evidence>
<evidence type="ECO:0000256" key="2">
    <source>
        <dbReference type="ARBA" id="ARBA00010958"/>
    </source>
</evidence>
<dbReference type="GO" id="GO:0015031">
    <property type="term" value="P:protein transport"/>
    <property type="evidence" value="ECO:0007669"/>
    <property type="project" value="UniProtKB-KW"/>
</dbReference>
<dbReference type="AlphaFoldDB" id="A0A9N8H8V9"/>
<protein>
    <recommendedName>
        <fullName evidence="11">Cysteine protease</fullName>
        <ecNumber evidence="11">3.4.22.-</ecNumber>
    </recommendedName>
</protein>
<evidence type="ECO:0000256" key="6">
    <source>
        <dbReference type="ARBA" id="ARBA00022801"/>
    </source>
</evidence>
<keyword evidence="4 11" id="KW-0963">Cytoplasm</keyword>
<dbReference type="PANTHER" id="PTHR22624:SF49">
    <property type="entry name" value="CYSTEINE PROTEASE"/>
    <property type="match status" value="1"/>
</dbReference>
<evidence type="ECO:0000256" key="11">
    <source>
        <dbReference type="RuleBase" id="RU363115"/>
    </source>
</evidence>
<dbReference type="Pfam" id="PF03416">
    <property type="entry name" value="Peptidase_C54"/>
    <property type="match status" value="1"/>
</dbReference>
<evidence type="ECO:0000256" key="7">
    <source>
        <dbReference type="ARBA" id="ARBA00022807"/>
    </source>
</evidence>
<feature type="domain" description="Peptidase C54 catalytic" evidence="14">
    <location>
        <begin position="211"/>
        <end position="585"/>
    </location>
</feature>
<evidence type="ECO:0000256" key="12">
    <source>
        <dbReference type="SAM" id="Coils"/>
    </source>
</evidence>
<keyword evidence="6 11" id="KW-0378">Hydrolase</keyword>
<dbReference type="GO" id="GO:0004197">
    <property type="term" value="F:cysteine-type endopeptidase activity"/>
    <property type="evidence" value="ECO:0007669"/>
    <property type="project" value="TreeGrafter"/>
</dbReference>
<evidence type="ECO:0000256" key="10">
    <source>
        <dbReference type="ARBA" id="ARBA00029362"/>
    </source>
</evidence>
<reference evidence="15" key="1">
    <citation type="submission" date="2020-06" db="EMBL/GenBank/DDBJ databases">
        <authorList>
            <consortium name="Plant Systems Biology data submission"/>
        </authorList>
    </citation>
    <scope>NUCLEOTIDE SEQUENCE</scope>
    <source>
        <strain evidence="15">D6</strain>
    </source>
</reference>
<accession>A0A9N8H8V9</accession>
<dbReference type="GO" id="GO:0034727">
    <property type="term" value="P:piecemeal microautophagy of the nucleus"/>
    <property type="evidence" value="ECO:0007669"/>
    <property type="project" value="TreeGrafter"/>
</dbReference>
<keyword evidence="9 11" id="KW-0072">Autophagy</keyword>
<comment type="function">
    <text evidence="11">Cysteine protease that plays a key role in autophagy by mediating both proteolytic activation and delipidation of ATG8 family proteins.</text>
</comment>
<keyword evidence="3" id="KW-0813">Transport</keyword>
<evidence type="ECO:0000259" key="14">
    <source>
        <dbReference type="Pfam" id="PF03416"/>
    </source>
</evidence>
<dbReference type="GO" id="GO:0000045">
    <property type="term" value="P:autophagosome assembly"/>
    <property type="evidence" value="ECO:0007669"/>
    <property type="project" value="TreeGrafter"/>
</dbReference>
<dbReference type="GO" id="GO:0016485">
    <property type="term" value="P:protein processing"/>
    <property type="evidence" value="ECO:0007669"/>
    <property type="project" value="TreeGrafter"/>
</dbReference>
<keyword evidence="7" id="KW-0788">Thiol protease</keyword>
<evidence type="ECO:0000256" key="9">
    <source>
        <dbReference type="ARBA" id="ARBA00023006"/>
    </source>
</evidence>
<feature type="compositionally biased region" description="Acidic residues" evidence="13">
    <location>
        <begin position="133"/>
        <end position="147"/>
    </location>
</feature>
<evidence type="ECO:0000256" key="13">
    <source>
        <dbReference type="SAM" id="MobiDB-lite"/>
    </source>
</evidence>
<comment type="catalytic activity">
    <reaction evidence="10">
        <text>[protein]-C-terminal L-amino acid-glycyl-phosphatidylethanolamide + H2O = [protein]-C-terminal L-amino acid-glycine + a 1,2-diacyl-sn-glycero-3-phosphoethanolamine</text>
        <dbReference type="Rhea" id="RHEA:67548"/>
        <dbReference type="Rhea" id="RHEA-COMP:17323"/>
        <dbReference type="Rhea" id="RHEA-COMP:17324"/>
        <dbReference type="ChEBI" id="CHEBI:15377"/>
        <dbReference type="ChEBI" id="CHEBI:64612"/>
        <dbReference type="ChEBI" id="CHEBI:172940"/>
        <dbReference type="ChEBI" id="CHEBI:172941"/>
    </reaction>
    <physiologicalReaction direction="left-to-right" evidence="10">
        <dbReference type="Rhea" id="RHEA:67549"/>
    </physiologicalReaction>
</comment>
<dbReference type="InterPro" id="IPR046792">
    <property type="entry name" value="Peptidase_C54_cat"/>
</dbReference>
<comment type="caution">
    <text evidence="15">The sequence shown here is derived from an EMBL/GenBank/DDBJ whole genome shotgun (WGS) entry which is preliminary data.</text>
</comment>
<evidence type="ECO:0000256" key="4">
    <source>
        <dbReference type="ARBA" id="ARBA00022490"/>
    </source>
</evidence>
<dbReference type="SUPFAM" id="SSF54001">
    <property type="entry name" value="Cysteine proteinases"/>
    <property type="match status" value="1"/>
</dbReference>
<evidence type="ECO:0000256" key="1">
    <source>
        <dbReference type="ARBA" id="ARBA00004496"/>
    </source>
</evidence>
<feature type="region of interest" description="Disordered" evidence="13">
    <location>
        <begin position="627"/>
        <end position="652"/>
    </location>
</feature>
<dbReference type="InterPro" id="IPR005078">
    <property type="entry name" value="Peptidase_C54"/>
</dbReference>
<dbReference type="EMBL" id="CAICTM010000231">
    <property type="protein sequence ID" value="CAB9505481.1"/>
    <property type="molecule type" value="Genomic_DNA"/>
</dbReference>
<evidence type="ECO:0000256" key="8">
    <source>
        <dbReference type="ARBA" id="ARBA00022927"/>
    </source>
</evidence>
<dbReference type="EC" id="3.4.22.-" evidence="11"/>
<keyword evidence="12" id="KW-0175">Coiled coil</keyword>
<dbReference type="OrthoDB" id="2960936at2759"/>
<evidence type="ECO:0000256" key="5">
    <source>
        <dbReference type="ARBA" id="ARBA00022670"/>
    </source>
</evidence>
<gene>
    <name evidence="15" type="ORF">SEMRO_232_G093990.1</name>
</gene>
<dbReference type="Proteomes" id="UP001153069">
    <property type="component" value="Unassembled WGS sequence"/>
</dbReference>
<sequence length="652" mass="72992">MSSVALSSSTASSLLSLPPQESVAVLVKGPECCGEEQGVISVINARCQNVDLSDSPLPQKPTTMLQSLFRGDSEEILNAPEEHELHPVRILQQPSQNISQDVTRDYGYKYEFCDGPYNNREEVDGNCCHVPGDGDDVDNESDEDDRSDSESLLDQAAYTPLLSSSNTSNGTAGLHHTTTHTITIHDPTAGPCIYLLGKWYDPEREYEPKRDDELSLFWVTYRGGFPEISPYGIFSDAGWGCMLRSAQMMLAQALRVHFKSREWRSHRLSISQRRREPFLRSLLTWMADFPSASDNVYSLHNMVAAGHAKYEILPGEWYGPGSACHVLRDLVHAHEIRQVALWKKKKQQQAQQLRQLEQQQQQNDTDDKNATINNITLIKVPDKPIRVFRVHVAAQGSVYHDAVQELMTKESRAAYEAAKKKQSNASKKVVPDHPLASAEQELKEVQEEQAALEQLEWDTGLLLLIPLRLGLNGINDDYAKSIAFTFSIPYSVGMLGGRPRGARWFYGAWSDGSRILGLDPHTVQQAPRRRTARINGKAISVVDISESYLRSVHTTNQETVPLVRMDPSIALGFYCRSSKELQHLQDLMNAWKKVNPGLPEIFSFADKSPDYENGNMISSSMMDDLTGDMAGGSLLDEEESDAESDEDEYVML</sequence>